<protein>
    <submittedName>
        <fullName evidence="1">Uncharacterized protein</fullName>
    </submittedName>
</protein>
<comment type="caution">
    <text evidence="1">The sequence shown here is derived from an EMBL/GenBank/DDBJ whole genome shotgun (WGS) entry which is preliminary data.</text>
</comment>
<dbReference type="EMBL" id="CM056809">
    <property type="protein sequence ID" value="KAJ8649955.1"/>
    <property type="molecule type" value="Genomic_DNA"/>
</dbReference>
<evidence type="ECO:0000313" key="2">
    <source>
        <dbReference type="Proteomes" id="UP001234297"/>
    </source>
</evidence>
<gene>
    <name evidence="1" type="ORF">MRB53_002978</name>
</gene>
<accession>A0ACC2MWY5</accession>
<name>A0ACC2MWY5_PERAE</name>
<sequence>MKIHIYLYIYKWRIWGTPKKSRERKGSICNEGTLLFLEDTGGQFMDTTAPRIKVSPDLARESLIAISQLNPDKNLSAPKLLHGNAKNCNGVAVNESDIDEDYRSKLISISYTRSPDSEKIPTLPGNLLD</sequence>
<reference evidence="1 2" key="1">
    <citation type="journal article" date="2022" name="Hortic Res">
        <title>A haplotype resolved chromosomal level avocado genome allows analysis of novel avocado genes.</title>
        <authorList>
            <person name="Nath O."/>
            <person name="Fletcher S.J."/>
            <person name="Hayward A."/>
            <person name="Shaw L.M."/>
            <person name="Masouleh A.K."/>
            <person name="Furtado A."/>
            <person name="Henry R.J."/>
            <person name="Mitter N."/>
        </authorList>
    </citation>
    <scope>NUCLEOTIDE SEQUENCE [LARGE SCALE GENOMIC DNA]</scope>
    <source>
        <strain evidence="2">cv. Hass</strain>
    </source>
</reference>
<evidence type="ECO:0000313" key="1">
    <source>
        <dbReference type="EMBL" id="KAJ8649955.1"/>
    </source>
</evidence>
<organism evidence="1 2">
    <name type="scientific">Persea americana</name>
    <name type="common">Avocado</name>
    <dbReference type="NCBI Taxonomy" id="3435"/>
    <lineage>
        <taxon>Eukaryota</taxon>
        <taxon>Viridiplantae</taxon>
        <taxon>Streptophyta</taxon>
        <taxon>Embryophyta</taxon>
        <taxon>Tracheophyta</taxon>
        <taxon>Spermatophyta</taxon>
        <taxon>Magnoliopsida</taxon>
        <taxon>Magnoliidae</taxon>
        <taxon>Laurales</taxon>
        <taxon>Lauraceae</taxon>
        <taxon>Persea</taxon>
    </lineage>
</organism>
<keyword evidence="2" id="KW-1185">Reference proteome</keyword>
<dbReference type="Proteomes" id="UP001234297">
    <property type="component" value="Chromosome 1"/>
</dbReference>
<proteinExistence type="predicted"/>